<evidence type="ECO:0000259" key="3">
    <source>
        <dbReference type="PROSITE" id="PS51186"/>
    </source>
</evidence>
<dbReference type="InterPro" id="IPR050832">
    <property type="entry name" value="Bact_Acetyltransf"/>
</dbReference>
<gene>
    <name evidence="4" type="ORF">DVR09_12505</name>
</gene>
<dbReference type="SUPFAM" id="SSF55729">
    <property type="entry name" value="Acyl-CoA N-acyltransferases (Nat)"/>
    <property type="match status" value="1"/>
</dbReference>
<dbReference type="InterPro" id="IPR016181">
    <property type="entry name" value="Acyl_CoA_acyltransferase"/>
</dbReference>
<keyword evidence="2" id="KW-0012">Acyltransferase</keyword>
<dbReference type="EMBL" id="CP031357">
    <property type="protein sequence ID" value="AXK43032.1"/>
    <property type="molecule type" value="Genomic_DNA"/>
</dbReference>
<dbReference type="PANTHER" id="PTHR43877">
    <property type="entry name" value="AMINOALKYLPHOSPHONATE N-ACETYLTRANSFERASE-RELATED-RELATED"/>
    <property type="match status" value="1"/>
</dbReference>
<keyword evidence="5" id="KW-1185">Reference proteome</keyword>
<evidence type="ECO:0000256" key="1">
    <source>
        <dbReference type="ARBA" id="ARBA00022679"/>
    </source>
</evidence>
<dbReference type="KEGG" id="err:DVR09_12505"/>
<dbReference type="Pfam" id="PF00583">
    <property type="entry name" value="Acetyltransf_1"/>
    <property type="match status" value="1"/>
</dbReference>
<dbReference type="AlphaFoldDB" id="A0A345YGI0"/>
<name>A0A345YGI0_9SPHN</name>
<feature type="domain" description="N-acetyltransferase" evidence="3">
    <location>
        <begin position="5"/>
        <end position="140"/>
    </location>
</feature>
<reference evidence="5" key="1">
    <citation type="submission" date="2018-07" db="EMBL/GenBank/DDBJ databases">
        <title>Genome sequence of Erythrobacter strain YH-07, an antagonistic bacterium isolated from Yellow Sea.</title>
        <authorList>
            <person name="Tang T."/>
            <person name="Liu Q."/>
            <person name="Sun X."/>
        </authorList>
    </citation>
    <scope>NUCLEOTIDE SEQUENCE [LARGE SCALE GENOMIC DNA]</scope>
    <source>
        <strain evidence="5">YH-07</strain>
    </source>
</reference>
<sequence>MRPEVAIRLLGPGDETLVEAAAELFDHEPLPEQTRAFLASEREFLWLAIVKGQPVGFVSATSILHPDKRPHLFVNELATHEDHRRRGIATRLMRTVEQYGREHGLWPIWLAAEGNDAQAIAFYRSLSDIEERGAIVFEWE</sequence>
<dbReference type="Gene3D" id="3.40.630.30">
    <property type="match status" value="1"/>
</dbReference>
<accession>A0A345YGI0</accession>
<evidence type="ECO:0000313" key="5">
    <source>
        <dbReference type="Proteomes" id="UP000254508"/>
    </source>
</evidence>
<dbReference type="GO" id="GO:0016747">
    <property type="term" value="F:acyltransferase activity, transferring groups other than amino-acyl groups"/>
    <property type="evidence" value="ECO:0007669"/>
    <property type="project" value="InterPro"/>
</dbReference>
<keyword evidence="1 4" id="KW-0808">Transferase</keyword>
<dbReference type="CDD" id="cd04301">
    <property type="entry name" value="NAT_SF"/>
    <property type="match status" value="1"/>
</dbReference>
<organism evidence="4 5">
    <name type="scientific">Erythrobacter aureus</name>
    <dbReference type="NCBI Taxonomy" id="2182384"/>
    <lineage>
        <taxon>Bacteria</taxon>
        <taxon>Pseudomonadati</taxon>
        <taxon>Pseudomonadota</taxon>
        <taxon>Alphaproteobacteria</taxon>
        <taxon>Sphingomonadales</taxon>
        <taxon>Erythrobacteraceae</taxon>
        <taxon>Erythrobacter/Porphyrobacter group</taxon>
        <taxon>Erythrobacter</taxon>
    </lineage>
</organism>
<dbReference type="Proteomes" id="UP000254508">
    <property type="component" value="Chromosome"/>
</dbReference>
<proteinExistence type="predicted"/>
<evidence type="ECO:0000313" key="4">
    <source>
        <dbReference type="EMBL" id="AXK43032.1"/>
    </source>
</evidence>
<evidence type="ECO:0000256" key="2">
    <source>
        <dbReference type="ARBA" id="ARBA00023315"/>
    </source>
</evidence>
<dbReference type="OrthoDB" id="9796129at2"/>
<dbReference type="PROSITE" id="PS51186">
    <property type="entry name" value="GNAT"/>
    <property type="match status" value="1"/>
</dbReference>
<dbReference type="InterPro" id="IPR000182">
    <property type="entry name" value="GNAT_dom"/>
</dbReference>
<protein>
    <submittedName>
        <fullName evidence="4">GNAT family N-acetyltransferase</fullName>
    </submittedName>
</protein>